<evidence type="ECO:0000256" key="5">
    <source>
        <dbReference type="ARBA" id="ARBA00022692"/>
    </source>
</evidence>
<feature type="transmembrane region" description="Helical" evidence="9">
    <location>
        <begin position="385"/>
        <end position="404"/>
    </location>
</feature>
<keyword evidence="7" id="KW-0406">Ion transport</keyword>
<evidence type="ECO:0000313" key="12">
    <source>
        <dbReference type="Proteomes" id="UP001227964"/>
    </source>
</evidence>
<keyword evidence="4" id="KW-1003">Cell membrane</keyword>
<evidence type="ECO:0000256" key="6">
    <source>
        <dbReference type="ARBA" id="ARBA00022989"/>
    </source>
</evidence>
<dbReference type="Pfam" id="PF00999">
    <property type="entry name" value="Na_H_Exchanger"/>
    <property type="match status" value="1"/>
</dbReference>
<feature type="transmembrane region" description="Helical" evidence="9">
    <location>
        <begin position="20"/>
        <end position="41"/>
    </location>
</feature>
<evidence type="ECO:0000256" key="8">
    <source>
        <dbReference type="ARBA" id="ARBA00023136"/>
    </source>
</evidence>
<gene>
    <name evidence="11" type="ORF">QPM17_15975</name>
</gene>
<evidence type="ECO:0000256" key="9">
    <source>
        <dbReference type="SAM" id="Phobius"/>
    </source>
</evidence>
<dbReference type="InterPro" id="IPR038770">
    <property type="entry name" value="Na+/solute_symporter_sf"/>
</dbReference>
<evidence type="ECO:0000256" key="2">
    <source>
        <dbReference type="ARBA" id="ARBA00022448"/>
    </source>
</evidence>
<proteinExistence type="predicted"/>
<keyword evidence="5 9" id="KW-0812">Transmembrane</keyword>
<dbReference type="Proteomes" id="UP001227964">
    <property type="component" value="Unassembled WGS sequence"/>
</dbReference>
<feature type="transmembrane region" description="Helical" evidence="9">
    <location>
        <begin position="53"/>
        <end position="72"/>
    </location>
</feature>
<dbReference type="PANTHER" id="PTHR32507:SF8">
    <property type="entry name" value="CNH1P"/>
    <property type="match status" value="1"/>
</dbReference>
<evidence type="ECO:0000256" key="1">
    <source>
        <dbReference type="ARBA" id="ARBA00004651"/>
    </source>
</evidence>
<comment type="subcellular location">
    <subcellularLocation>
        <location evidence="1">Cell membrane</location>
        <topology evidence="1">Multi-pass membrane protein</topology>
    </subcellularLocation>
</comment>
<keyword evidence="8 9" id="KW-0472">Membrane</keyword>
<dbReference type="InterPro" id="IPR006153">
    <property type="entry name" value="Cation/H_exchanger_TM"/>
</dbReference>
<keyword evidence="12" id="KW-1185">Reference proteome</keyword>
<feature type="transmembrane region" description="Helical" evidence="9">
    <location>
        <begin position="355"/>
        <end position="373"/>
    </location>
</feature>
<sequence length="450" mass="48672">MSGSEPSEVPGTLTFFDELSMTTATWFILLGSLLLVVGFTASYIKTVPATSAIVYLLIGFVVGPMGLGLFHFNPLEESALLELLTEIAVLISLYCAGVKMPAPVTFKRWRNPLQLAVISMTLTVGLVAFFGYYWLALPLGAAVILGAVVAPTDPVLATEVQVRHADDPDRLRFALTCEAGMNDGTAFPFVMLGLGLLGLHDLGDDGSRWLVIDVVWATGAGIGIGILAGYAVGWLVQRLRTTFTHSEFLESFLGLGLIALAYGVSLLVNAWGFLAVFSAAVALRHTELKLSGLKQQYSDPTSGEAKPGEAPKAIAHVHQSSLVFNEHLERLAEIVLVLLIGGSLFWDSWSWRAVGFAAFLFFVARPISVHLGLLGTNAPMRMRNLAGWFGVRGIGSLYYLMYAIQHGLPEEIALELIHLTFVVVALSILVHGVSVKPTIARFWRSRKSTS</sequence>
<evidence type="ECO:0000313" key="11">
    <source>
        <dbReference type="EMBL" id="MDL0432639.1"/>
    </source>
</evidence>
<feature type="transmembrane region" description="Helical" evidence="9">
    <location>
        <begin position="416"/>
        <end position="435"/>
    </location>
</feature>
<keyword evidence="2" id="KW-0813">Transport</keyword>
<feature type="transmembrane region" description="Helical" evidence="9">
    <location>
        <begin position="214"/>
        <end position="236"/>
    </location>
</feature>
<feature type="transmembrane region" description="Helical" evidence="9">
    <location>
        <begin position="78"/>
        <end position="95"/>
    </location>
</feature>
<reference evidence="11 12" key="1">
    <citation type="submission" date="2023-06" db="EMBL/GenBank/DDBJ databases">
        <title>Marinobacter azerbaijanicus a moderately halophilic, isolated from Urmia Lake in Azerbaijan region of Iran.</title>
        <authorList>
            <person name="Sanchez-Porro C."/>
            <person name="Aghdam E.M."/>
            <person name="Saheb S.M."/>
            <person name="Tarhriz V."/>
            <person name="Kazemi E."/>
            <person name="Ammozegar M.A."/>
            <person name="Ventosa A."/>
            <person name="Hejazi M.S."/>
        </authorList>
    </citation>
    <scope>NUCLEOTIDE SEQUENCE [LARGE SCALE GENOMIC DNA]</scope>
    <source>
        <strain evidence="11 12">TBZ242</strain>
    </source>
</reference>
<comment type="caution">
    <text evidence="11">The sequence shown here is derived from an EMBL/GenBank/DDBJ whole genome shotgun (WGS) entry which is preliminary data.</text>
</comment>
<dbReference type="EMBL" id="JASSVS010000008">
    <property type="protein sequence ID" value="MDL0432639.1"/>
    <property type="molecule type" value="Genomic_DNA"/>
</dbReference>
<dbReference type="Gene3D" id="1.20.1530.20">
    <property type="match status" value="1"/>
</dbReference>
<accession>A0ABT7IEQ0</accession>
<keyword evidence="3" id="KW-0050">Antiport</keyword>
<evidence type="ECO:0000256" key="3">
    <source>
        <dbReference type="ARBA" id="ARBA00022449"/>
    </source>
</evidence>
<evidence type="ECO:0000259" key="10">
    <source>
        <dbReference type="Pfam" id="PF00999"/>
    </source>
</evidence>
<feature type="transmembrane region" description="Helical" evidence="9">
    <location>
        <begin position="115"/>
        <end position="135"/>
    </location>
</feature>
<dbReference type="PANTHER" id="PTHR32507">
    <property type="entry name" value="NA(+)/H(+) ANTIPORTER 1"/>
    <property type="match status" value="1"/>
</dbReference>
<name>A0ABT7IEQ0_9GAMM</name>
<evidence type="ECO:0000256" key="7">
    <source>
        <dbReference type="ARBA" id="ARBA00023065"/>
    </source>
</evidence>
<feature type="transmembrane region" description="Helical" evidence="9">
    <location>
        <begin position="256"/>
        <end position="283"/>
    </location>
</feature>
<evidence type="ECO:0000256" key="4">
    <source>
        <dbReference type="ARBA" id="ARBA00022475"/>
    </source>
</evidence>
<keyword evidence="6 9" id="KW-1133">Transmembrane helix</keyword>
<organism evidence="11 12">
    <name type="scientific">Marinobacter azerbaijanicus</name>
    <dbReference type="NCBI Taxonomy" id="3050455"/>
    <lineage>
        <taxon>Bacteria</taxon>
        <taxon>Pseudomonadati</taxon>
        <taxon>Pseudomonadota</taxon>
        <taxon>Gammaproteobacteria</taxon>
        <taxon>Pseudomonadales</taxon>
        <taxon>Marinobacteraceae</taxon>
        <taxon>Marinobacter</taxon>
    </lineage>
</organism>
<dbReference type="RefSeq" id="WP_285391851.1">
    <property type="nucleotide sequence ID" value="NZ_JASSVS010000008.1"/>
</dbReference>
<feature type="domain" description="Cation/H+ exchanger transmembrane" evidence="10">
    <location>
        <begin position="35"/>
        <end position="439"/>
    </location>
</feature>
<protein>
    <submittedName>
        <fullName evidence="11">Cation:proton antiporter</fullName>
    </submittedName>
</protein>